<comment type="subunit">
    <text evidence="7">Homodimer.</text>
</comment>
<keyword evidence="11" id="KW-1185">Reference proteome</keyword>
<dbReference type="GO" id="GO:0046872">
    <property type="term" value="F:metal ion binding"/>
    <property type="evidence" value="ECO:0007669"/>
    <property type="project" value="UniProtKB-KW"/>
</dbReference>
<feature type="region of interest" description="Disordered" evidence="8">
    <location>
        <begin position="33"/>
        <end position="58"/>
    </location>
</feature>
<gene>
    <name evidence="10" type="ORF">SAMN05443144_10396</name>
</gene>
<evidence type="ECO:0000259" key="9">
    <source>
        <dbReference type="PROSITE" id="PS51373"/>
    </source>
</evidence>
<evidence type="ECO:0000313" key="10">
    <source>
        <dbReference type="EMBL" id="SHE75210.1"/>
    </source>
</evidence>
<dbReference type="Gene3D" id="4.10.490.10">
    <property type="entry name" value="High potential iron-sulphur protein"/>
    <property type="match status" value="1"/>
</dbReference>
<keyword evidence="1 7" id="KW-0813">Transport</keyword>
<evidence type="ECO:0000256" key="6">
    <source>
        <dbReference type="ARBA" id="ARBA00023014"/>
    </source>
</evidence>
<dbReference type="Pfam" id="PF01355">
    <property type="entry name" value="HIPIP"/>
    <property type="match status" value="1"/>
</dbReference>
<dbReference type="Proteomes" id="UP000184041">
    <property type="component" value="Unassembled WGS sequence"/>
</dbReference>
<dbReference type="PROSITE" id="PS51373">
    <property type="entry name" value="HIPIP"/>
    <property type="match status" value="1"/>
</dbReference>
<dbReference type="RefSeq" id="WP_073059567.1">
    <property type="nucleotide sequence ID" value="NZ_FQUS01000003.1"/>
</dbReference>
<evidence type="ECO:0000256" key="1">
    <source>
        <dbReference type="ARBA" id="ARBA00022448"/>
    </source>
</evidence>
<keyword evidence="4 7" id="KW-0249">Electron transport</keyword>
<comment type="similarity">
    <text evidence="7">Belongs to the high-potential iron-sulfur protein (HiPIP) family.</text>
</comment>
<organism evidence="10 11">
    <name type="scientific">Fodinibius roseus</name>
    <dbReference type="NCBI Taxonomy" id="1194090"/>
    <lineage>
        <taxon>Bacteria</taxon>
        <taxon>Pseudomonadati</taxon>
        <taxon>Balneolota</taxon>
        <taxon>Balneolia</taxon>
        <taxon>Balneolales</taxon>
        <taxon>Balneolaceae</taxon>
        <taxon>Fodinibius</taxon>
    </lineage>
</organism>
<dbReference type="EMBL" id="FQUS01000003">
    <property type="protein sequence ID" value="SHE75210.1"/>
    <property type="molecule type" value="Genomic_DNA"/>
</dbReference>
<sequence>MKNDDYSRRTFIRKFFQLGSACLGFGMVAGGCQSEDSDRKDEGDSGNSSGREDCEDLSGINQEEIQKREVYGYVKESSYPNMSCSNCSLYLEPESGNKCGGCVLFDGPVFAEGYCDYWEPNES</sequence>
<evidence type="ECO:0000256" key="8">
    <source>
        <dbReference type="SAM" id="MobiDB-lite"/>
    </source>
</evidence>
<keyword evidence="5 7" id="KW-0408">Iron</keyword>
<dbReference type="InterPro" id="IPR036369">
    <property type="entry name" value="HIPIP_sf"/>
</dbReference>
<name>A0A1M4W230_9BACT</name>
<feature type="domain" description="High potential iron-sulfur proteins family profile" evidence="9">
    <location>
        <begin position="54"/>
        <end position="123"/>
    </location>
</feature>
<dbReference type="SUPFAM" id="SSF57652">
    <property type="entry name" value="HIPIP (high potential iron protein)"/>
    <property type="match status" value="1"/>
</dbReference>
<reference evidence="10 11" key="1">
    <citation type="submission" date="2016-11" db="EMBL/GenBank/DDBJ databases">
        <authorList>
            <person name="Jaros S."/>
            <person name="Januszkiewicz K."/>
            <person name="Wedrychowicz H."/>
        </authorList>
    </citation>
    <scope>NUCLEOTIDE SEQUENCE [LARGE SCALE GENOMIC DNA]</scope>
    <source>
        <strain evidence="10 11">DSM 21986</strain>
    </source>
</reference>
<evidence type="ECO:0000256" key="2">
    <source>
        <dbReference type="ARBA" id="ARBA00022485"/>
    </source>
</evidence>
<accession>A0A1M4W230</accession>
<keyword evidence="6 7" id="KW-0411">Iron-sulfur</keyword>
<dbReference type="AlphaFoldDB" id="A0A1M4W230"/>
<dbReference type="InterPro" id="IPR000170">
    <property type="entry name" value="High_potential_FeS_prot"/>
</dbReference>
<comment type="function">
    <text evidence="7">Specific class of high-redox-potential 4Fe-4S ferredoxins. Functions in anaerobic electron transport in most purple and in some other photosynthetic bacteria and in at least one genus (Paracoccus) of halophilic, denitrifying bacteria.</text>
</comment>
<protein>
    <recommendedName>
        <fullName evidence="7">High-potential iron-sulfur protein</fullName>
        <shortName evidence="7">HiPIP</shortName>
    </recommendedName>
</protein>
<evidence type="ECO:0000256" key="5">
    <source>
        <dbReference type="ARBA" id="ARBA00023004"/>
    </source>
</evidence>
<dbReference type="PROSITE" id="PS51257">
    <property type="entry name" value="PROKAR_LIPOPROTEIN"/>
    <property type="match status" value="1"/>
</dbReference>
<evidence type="ECO:0000313" key="11">
    <source>
        <dbReference type="Proteomes" id="UP000184041"/>
    </source>
</evidence>
<dbReference type="OrthoDB" id="671811at2"/>
<evidence type="ECO:0000256" key="7">
    <source>
        <dbReference type="RuleBase" id="RU000620"/>
    </source>
</evidence>
<dbReference type="GO" id="GO:0009055">
    <property type="term" value="F:electron transfer activity"/>
    <property type="evidence" value="ECO:0007669"/>
    <property type="project" value="InterPro"/>
</dbReference>
<keyword evidence="2 7" id="KW-0004">4Fe-4S</keyword>
<dbReference type="GO" id="GO:0019646">
    <property type="term" value="P:aerobic electron transport chain"/>
    <property type="evidence" value="ECO:0007669"/>
    <property type="project" value="InterPro"/>
</dbReference>
<evidence type="ECO:0000256" key="4">
    <source>
        <dbReference type="ARBA" id="ARBA00022982"/>
    </source>
</evidence>
<evidence type="ECO:0000256" key="3">
    <source>
        <dbReference type="ARBA" id="ARBA00022723"/>
    </source>
</evidence>
<dbReference type="GO" id="GO:0051539">
    <property type="term" value="F:4 iron, 4 sulfur cluster binding"/>
    <property type="evidence" value="ECO:0007669"/>
    <property type="project" value="UniProtKB-KW"/>
</dbReference>
<dbReference type="STRING" id="1194090.SAMN05443144_10396"/>
<proteinExistence type="inferred from homology"/>
<keyword evidence="3 7" id="KW-0479">Metal-binding</keyword>